<feature type="transmembrane region" description="Helical" evidence="1">
    <location>
        <begin position="85"/>
        <end position="101"/>
    </location>
</feature>
<feature type="transmembrane region" description="Helical" evidence="1">
    <location>
        <begin position="53"/>
        <end position="73"/>
    </location>
</feature>
<protein>
    <submittedName>
        <fullName evidence="2">Uncharacterized protein</fullName>
    </submittedName>
</protein>
<evidence type="ECO:0000313" key="2">
    <source>
        <dbReference type="EMBL" id="EMR62751.1"/>
    </source>
</evidence>
<sequence length="166" mass="19217">MANLTKLDIFSIIVAAIVFLDVLVNSCNGLWMWVHVWFNAEPRQRESLRVRDFLQFLALHFGLVIAVACLAIADRMHRPRRSLPFLSGTLAALAYLVPQWVDGRQRGMKFKAVPFFLVGFAIEFSFGGWYWRANRLAGYFASLREKREFRGRGNDEVENGRARKRH</sequence>
<evidence type="ECO:0000313" key="3">
    <source>
        <dbReference type="Proteomes" id="UP000012174"/>
    </source>
</evidence>
<dbReference type="HOGENOM" id="CLU_1602717_0_0_1"/>
<name>M7SYU6_EUTLA</name>
<dbReference type="EMBL" id="KB707383">
    <property type="protein sequence ID" value="EMR62751.1"/>
    <property type="molecule type" value="Genomic_DNA"/>
</dbReference>
<keyword evidence="3" id="KW-1185">Reference proteome</keyword>
<dbReference type="KEGG" id="ela:UCREL1_10304"/>
<evidence type="ECO:0000256" key="1">
    <source>
        <dbReference type="SAM" id="Phobius"/>
    </source>
</evidence>
<organism evidence="2 3">
    <name type="scientific">Eutypa lata (strain UCR-EL1)</name>
    <name type="common">Grapevine dieback disease fungus</name>
    <name type="synonym">Eutypa armeniacae</name>
    <dbReference type="NCBI Taxonomy" id="1287681"/>
    <lineage>
        <taxon>Eukaryota</taxon>
        <taxon>Fungi</taxon>
        <taxon>Dikarya</taxon>
        <taxon>Ascomycota</taxon>
        <taxon>Pezizomycotina</taxon>
        <taxon>Sordariomycetes</taxon>
        <taxon>Xylariomycetidae</taxon>
        <taxon>Xylariales</taxon>
        <taxon>Diatrypaceae</taxon>
        <taxon>Eutypa</taxon>
    </lineage>
</organism>
<reference evidence="3" key="1">
    <citation type="journal article" date="2013" name="Genome Announc.">
        <title>Draft genome sequence of the grapevine dieback fungus Eutypa lata UCR-EL1.</title>
        <authorList>
            <person name="Blanco-Ulate B."/>
            <person name="Rolshausen P.E."/>
            <person name="Cantu D."/>
        </authorList>
    </citation>
    <scope>NUCLEOTIDE SEQUENCE [LARGE SCALE GENOMIC DNA]</scope>
    <source>
        <strain evidence="3">UCR-EL1</strain>
    </source>
</reference>
<keyword evidence="1" id="KW-1133">Transmembrane helix</keyword>
<dbReference type="Proteomes" id="UP000012174">
    <property type="component" value="Unassembled WGS sequence"/>
</dbReference>
<feature type="transmembrane region" description="Helical" evidence="1">
    <location>
        <begin position="113"/>
        <end position="131"/>
    </location>
</feature>
<gene>
    <name evidence="2" type="ORF">UCREL1_10304</name>
</gene>
<accession>M7SYU6</accession>
<feature type="transmembrane region" description="Helical" evidence="1">
    <location>
        <begin position="12"/>
        <end position="33"/>
    </location>
</feature>
<keyword evidence="1" id="KW-0472">Membrane</keyword>
<dbReference type="AlphaFoldDB" id="M7SYU6"/>
<proteinExistence type="predicted"/>
<keyword evidence="1" id="KW-0812">Transmembrane</keyword>